<dbReference type="KEGG" id="eiv:EIN_033520"/>
<accession>A0A0A1U466</accession>
<dbReference type="RefSeq" id="XP_004185827.1">
    <property type="nucleotide sequence ID" value="XM_004185779.1"/>
</dbReference>
<keyword evidence="2" id="KW-1185">Reference proteome</keyword>
<sequence>MEKKVYSCKAFSEMYNNLYVEVKKKKKTETLMLDMVKNATGIKGMKEDQFLEDVKQNQAKYFDPLLKAIESNVTKCCSLALEMLTMFFETDTFSSQWFCRVMKCLNKMETNDELCTKIVIMLSLVFSTPKLVFLFQGDALIDVYCFLFGLVESEKGKYYDNFCEWTFNIFLVLNNNKEQKETSFLEDQVCVLFKEFCCIIKTGRSVVLKTTKTLVSVQMISSILRKNPILFEKPKFLEAVSSDCYQMCFWLLDNAIYNTGVFELVQLVVTKYSYANNFVRLFTKLLGLVTKEKAKEVQFTSIQRISEYFDKTIERGNWKEVVVPSQEFCNFCLEMYARFGSDNIEIPFVTFNVSLDLGKVMASPDGCICCVMTKVLMNVASFLLADKERLTKKEENYTILFGAIQQQMIYFVNTKTPLVLLEEYLKFILNTIGVVLPLQLYEYADVLLSELVKATKTVPLPQNVNGLLGEKEMAFLKCVTDIFTNFGDIFTQDEFHTVLQMIATVKSLSIYSPLIKENKTTSVIFNFAFENSPTWPDETFVHYVETLCVICGTVMKEYRSDTFKIERYYFEELYRIVFSQTKRFVLIKDIVRPIFIKCVEHNEECINSFFFNQSNEVIEKKKLDPFLPIFLELFFDVSFVVFNDKTKSKLGLLDILVTHVDTVVTKSDLNRFFELVKTCATKDVTSQAFTLVKELCKADLLREMDKAHLVSLFSVVRTYVEQNVELNIALSSIELQWNLLEGVHQMPETVITKQEKEDVMYLLFDQMLEEIEDERYDIWFSAAQTLLRAINDQGVFFSDEGWEKLINGIFYSAFQKLKVIVFPKVLNMTDIPRKEDIEKTEIFGRVTTEIRRWNDSVTADLSCVMRSLKVMFKKFKDEDTKKQVYRCILGFTEFAFFRPTIAGIEIGMKYVFKLAPILFDESLFITVDNALVQDTLDEIEMINKFVLFNNGVFTGTSVLYLNLLLDFFVIGNGEVKKRIVSMVCKFFTVFPGDFYVSERGGTLVQEKVLSLFEVILKDKNFNDIQTDVKKSIEFAFDSITGVETVNLQAKKSKWWGVNVLLPLLKVFGLDDEVRERIVKGVDVVIDLFNDEFKVNESVKNVNESYSVESFKKMLTTLLEFLKMSEKIGPNEVKVVECISITQLERMQHDTLILSDAVVFGETEKVFKEIETHNFVALDTDDLRELVEVYGNSLEFKEYGRNVSKGSYQCLVENTLTMKDVERVKVIKNKVRERVDALVQAYNEESTNCRIAEVLFVIESVIERFIASGDKSMMRWSYIKLVDLVPSPNQPIRAAVQKALSKIGEQIFVD</sequence>
<proteinExistence type="predicted"/>
<dbReference type="OrthoDB" id="294853at2759"/>
<gene>
    <name evidence="1" type="ORF">EIN_033520</name>
</gene>
<dbReference type="Proteomes" id="UP000014680">
    <property type="component" value="Unassembled WGS sequence"/>
</dbReference>
<dbReference type="OMA" id="VECISIT"/>
<dbReference type="VEuPathDB" id="AmoebaDB:EIN_033520"/>
<name>A0A0A1U466_ENTIV</name>
<protein>
    <submittedName>
        <fullName evidence="1">Uncharacterized protein</fullName>
    </submittedName>
</protein>
<organism evidence="1 2">
    <name type="scientific">Entamoeba invadens IP1</name>
    <dbReference type="NCBI Taxonomy" id="370355"/>
    <lineage>
        <taxon>Eukaryota</taxon>
        <taxon>Amoebozoa</taxon>
        <taxon>Evosea</taxon>
        <taxon>Archamoebae</taxon>
        <taxon>Mastigamoebida</taxon>
        <taxon>Entamoebidae</taxon>
        <taxon>Entamoeba</taxon>
    </lineage>
</organism>
<dbReference type="EMBL" id="KB206969">
    <property type="protein sequence ID" value="ELP86481.1"/>
    <property type="molecule type" value="Genomic_DNA"/>
</dbReference>
<reference evidence="1 2" key="1">
    <citation type="submission" date="2012-10" db="EMBL/GenBank/DDBJ databases">
        <authorList>
            <person name="Zafar N."/>
            <person name="Inman J."/>
            <person name="Hall N."/>
            <person name="Lorenzi H."/>
            <person name="Caler E."/>
        </authorList>
    </citation>
    <scope>NUCLEOTIDE SEQUENCE [LARGE SCALE GENOMIC DNA]</scope>
    <source>
        <strain evidence="1 2">IP1</strain>
    </source>
</reference>
<evidence type="ECO:0000313" key="1">
    <source>
        <dbReference type="EMBL" id="ELP86481.1"/>
    </source>
</evidence>
<dbReference type="GeneID" id="14885503"/>
<evidence type="ECO:0000313" key="2">
    <source>
        <dbReference type="Proteomes" id="UP000014680"/>
    </source>
</evidence>